<dbReference type="InterPro" id="IPR036047">
    <property type="entry name" value="F-box-like_dom_sf"/>
</dbReference>
<dbReference type="Proteomes" id="UP000265703">
    <property type="component" value="Unassembled WGS sequence"/>
</dbReference>
<evidence type="ECO:0000313" key="3">
    <source>
        <dbReference type="Proteomes" id="UP000265703"/>
    </source>
</evidence>
<evidence type="ECO:0000259" key="1">
    <source>
        <dbReference type="PROSITE" id="PS50181"/>
    </source>
</evidence>
<organism evidence="2 3">
    <name type="scientific">Glomus cerebriforme</name>
    <dbReference type="NCBI Taxonomy" id="658196"/>
    <lineage>
        <taxon>Eukaryota</taxon>
        <taxon>Fungi</taxon>
        <taxon>Fungi incertae sedis</taxon>
        <taxon>Mucoromycota</taxon>
        <taxon>Glomeromycotina</taxon>
        <taxon>Glomeromycetes</taxon>
        <taxon>Glomerales</taxon>
        <taxon>Glomeraceae</taxon>
        <taxon>Glomus</taxon>
    </lineage>
</organism>
<protein>
    <recommendedName>
        <fullName evidence="1">F-box domain-containing protein</fullName>
    </recommendedName>
</protein>
<dbReference type="EMBL" id="QKYT01000074">
    <property type="protein sequence ID" value="RIA94754.1"/>
    <property type="molecule type" value="Genomic_DNA"/>
</dbReference>
<dbReference type="CDD" id="cd09917">
    <property type="entry name" value="F-box_SF"/>
    <property type="match status" value="1"/>
</dbReference>
<dbReference type="Gene3D" id="3.80.10.10">
    <property type="entry name" value="Ribonuclease Inhibitor"/>
    <property type="match status" value="1"/>
</dbReference>
<sequence>MSNLPFETIEEILSYIDEDDITTFRSLSLINKTWCYLSIPHLWKKPFNIKKNPPKDLYKIITIILSYLDEQEKSLLKINKKKIGILSTKLSYNYPSYIRHLDFHKIFLLITEWIIKNKKFRPKLKENYFIKNSKKFTFDFSIFKEDEEDYELNFSYTRFIERCCLKDQEKLAFFEYIFNIIISKSRGIKKLDVEIYHENEEIAYTIPKDFFKYIFKLKDIGKCFAGLLEFSCKGNFHKASLINEIKKYSHELRKLTIYPWDRNYVNDLKIKDLKDLLKVQKNLLFLSFSVDSEIDHNFIDCIQGMVLKSLESLQMKYGDITNSNLKHLSKCKKLKKLYFDMVYFDEPINILGKIIYPNLEDLIFSKCNFSNSFIDLLKEFIKNNGNNLKTFHLSQNIDSDHINSDNSNILDISGILSTLLDYCFNLNHLFLNIDNHSEMGLLFKILFHFKNTLKSLNVGYYNDKPIFIVNDFMNDFIEIFITTNIINLNLCNWKISFDIFKIFIEKCGKFLKIFECSCVGASKEDLESLIRSTSKLHSRLLISTSIIEIDDEIKIIKILWN</sequence>
<evidence type="ECO:0000313" key="2">
    <source>
        <dbReference type="EMBL" id="RIA94754.1"/>
    </source>
</evidence>
<dbReference type="InterPro" id="IPR032675">
    <property type="entry name" value="LRR_dom_sf"/>
</dbReference>
<comment type="caution">
    <text evidence="2">The sequence shown here is derived from an EMBL/GenBank/DDBJ whole genome shotgun (WGS) entry which is preliminary data.</text>
</comment>
<dbReference type="SUPFAM" id="SSF81383">
    <property type="entry name" value="F-box domain"/>
    <property type="match status" value="1"/>
</dbReference>
<reference evidence="2 3" key="1">
    <citation type="submission" date="2018-06" db="EMBL/GenBank/DDBJ databases">
        <title>Comparative genomics reveals the genomic features of Rhizophagus irregularis, R. cerebriforme, R. diaphanum and Gigaspora rosea, and their symbiotic lifestyle signature.</title>
        <authorList>
            <person name="Morin E."/>
            <person name="San Clemente H."/>
            <person name="Chen E.C.H."/>
            <person name="De La Providencia I."/>
            <person name="Hainaut M."/>
            <person name="Kuo A."/>
            <person name="Kohler A."/>
            <person name="Murat C."/>
            <person name="Tang N."/>
            <person name="Roy S."/>
            <person name="Loubradou J."/>
            <person name="Henrissat B."/>
            <person name="Grigoriev I.V."/>
            <person name="Corradi N."/>
            <person name="Roux C."/>
            <person name="Martin F.M."/>
        </authorList>
    </citation>
    <scope>NUCLEOTIDE SEQUENCE [LARGE SCALE GENOMIC DNA]</scope>
    <source>
        <strain evidence="2 3">DAOM 227022</strain>
    </source>
</reference>
<dbReference type="InterPro" id="IPR001810">
    <property type="entry name" value="F-box_dom"/>
</dbReference>
<dbReference type="AlphaFoldDB" id="A0A397TIS5"/>
<gene>
    <name evidence="2" type="ORF">C1645_734539</name>
</gene>
<name>A0A397TIS5_9GLOM</name>
<feature type="domain" description="F-box" evidence="1">
    <location>
        <begin position="1"/>
        <end position="46"/>
    </location>
</feature>
<accession>A0A397TIS5</accession>
<dbReference type="SUPFAM" id="SSF52047">
    <property type="entry name" value="RNI-like"/>
    <property type="match status" value="1"/>
</dbReference>
<proteinExistence type="predicted"/>
<dbReference type="OrthoDB" id="2350941at2759"/>
<keyword evidence="3" id="KW-1185">Reference proteome</keyword>
<dbReference type="PROSITE" id="PS50181">
    <property type="entry name" value="FBOX"/>
    <property type="match status" value="1"/>
</dbReference>